<keyword evidence="6" id="KW-0206">Cytoskeleton</keyword>
<feature type="region of interest" description="Disordered" evidence="8">
    <location>
        <begin position="351"/>
        <end position="382"/>
    </location>
</feature>
<evidence type="ECO:0000256" key="7">
    <source>
        <dbReference type="SAM" id="Coils"/>
    </source>
</evidence>
<evidence type="ECO:0000256" key="2">
    <source>
        <dbReference type="ARBA" id="ARBA00008179"/>
    </source>
</evidence>
<reference evidence="11 12" key="1">
    <citation type="journal article" date="2007" name="Science">
        <title>Sea anemone genome reveals ancestral eumetazoan gene repertoire and genomic organization.</title>
        <authorList>
            <person name="Putnam N.H."/>
            <person name="Srivastava M."/>
            <person name="Hellsten U."/>
            <person name="Dirks B."/>
            <person name="Chapman J."/>
            <person name="Salamov A."/>
            <person name="Terry A."/>
            <person name="Shapiro H."/>
            <person name="Lindquist E."/>
            <person name="Kapitonov V.V."/>
            <person name="Jurka J."/>
            <person name="Genikhovich G."/>
            <person name="Grigoriev I.V."/>
            <person name="Lucas S.M."/>
            <person name="Steele R.E."/>
            <person name="Finnerty J.R."/>
            <person name="Technau U."/>
            <person name="Martindale M.Q."/>
            <person name="Rokhsar D.S."/>
        </authorList>
    </citation>
    <scope>NUCLEOTIDE SEQUENCE [LARGE SCALE GENOMIC DNA]</scope>
    <source>
        <strain evidence="12">CH2 X CH6</strain>
    </source>
</reference>
<protein>
    <recommendedName>
        <fullName evidence="13">Centrosomal protein of 57 kDa</fullName>
    </recommendedName>
</protein>
<feature type="compositionally biased region" description="Basic residues" evidence="8">
    <location>
        <begin position="202"/>
        <end position="218"/>
    </location>
</feature>
<comment type="subcellular location">
    <subcellularLocation>
        <location evidence="1">Cytoplasm</location>
        <location evidence="1">Cytoskeleton</location>
        <location evidence="1">Microtubule organizing center</location>
        <location evidence="1">Centrosome</location>
    </subcellularLocation>
</comment>
<dbReference type="STRING" id="45351.A7S594"/>
<dbReference type="InParanoid" id="A7S594"/>
<feature type="domain" description="Cep57 centrosome microtubule-binding" evidence="9">
    <location>
        <begin position="282"/>
        <end position="353"/>
    </location>
</feature>
<feature type="coiled-coil region" evidence="7">
    <location>
        <begin position="14"/>
        <end position="101"/>
    </location>
</feature>
<dbReference type="GO" id="GO:0005813">
    <property type="term" value="C:centrosome"/>
    <property type="evidence" value="ECO:0000318"/>
    <property type="project" value="GO_Central"/>
</dbReference>
<sequence length="441" mass="49669">MATPKGPNVPQTNSRAVISALKGLQEKIRKLELERTDAEDNLKRLAAESKHYKEVLQKEQTVRSVNTGVISKQNEALQDDLHAAEARCNLLEKQLDYMRKMVHSAEHDRDTAVQRSAVLAQQITQQSAEEIKGQLGKLTGLEREHMKLTASHSLAEGKIRDLEERLRDEAHHRKLLEDRTAQLQTAAETNRIMMTALTPPSPKHKKKKKKKLKAKPIRRPPEPQGHYRLNLGTIPFVVGKSASKSHSVGANIQQALHLLKGHNPPLCDAVSRVQRQHRRPASVTSSSDSDSGLEELLHGLQDEFGHMSFEHQELVRQINDTLEPRLREDLERELEQLVAKMEAKGEQIAMVKRQQTKHKAPQKRQQARPRSAVRPKSTSAVIPSHGGQVEIITTVKTKGAKTEVGNRIESRPGVKANEKRKVLQGMKNLQSSLTKDDLHWD</sequence>
<dbReference type="EMBL" id="DS469582">
    <property type="protein sequence ID" value="EDO41047.1"/>
    <property type="molecule type" value="Genomic_DNA"/>
</dbReference>
<evidence type="ECO:0000256" key="1">
    <source>
        <dbReference type="ARBA" id="ARBA00004300"/>
    </source>
</evidence>
<dbReference type="HOGENOM" id="CLU_034321_2_0_1"/>
<dbReference type="AlphaFoldDB" id="A7S594"/>
<evidence type="ECO:0000256" key="5">
    <source>
        <dbReference type="ARBA" id="ARBA00023054"/>
    </source>
</evidence>
<proteinExistence type="inferred from homology"/>
<dbReference type="eggNOG" id="ENOG502QTZR">
    <property type="taxonomic scope" value="Eukaryota"/>
</dbReference>
<comment type="similarity">
    <text evidence="2">Belongs to the translokin family.</text>
</comment>
<dbReference type="InterPro" id="IPR025913">
    <property type="entry name" value="Cep57_CLD"/>
</dbReference>
<dbReference type="PANTHER" id="PTHR19336">
    <property type="entry name" value="UNCHARACTERIZED DUF1167"/>
    <property type="match status" value="1"/>
</dbReference>
<dbReference type="GO" id="GO:0008017">
    <property type="term" value="F:microtubule binding"/>
    <property type="evidence" value="ECO:0000318"/>
    <property type="project" value="GO_Central"/>
</dbReference>
<feature type="compositionally biased region" description="Basic residues" evidence="8">
    <location>
        <begin position="354"/>
        <end position="373"/>
    </location>
</feature>
<dbReference type="InterPro" id="IPR024957">
    <property type="entry name" value="Cep57_MT-bd_dom"/>
</dbReference>
<dbReference type="InterPro" id="IPR051756">
    <property type="entry name" value="Centrosomal_MT-associated"/>
</dbReference>
<dbReference type="GO" id="GO:0043015">
    <property type="term" value="F:gamma-tubulin binding"/>
    <property type="evidence" value="ECO:0007669"/>
    <property type="project" value="InterPro"/>
</dbReference>
<dbReference type="Gene3D" id="1.20.58.90">
    <property type="match status" value="1"/>
</dbReference>
<name>A7S594_NEMVE</name>
<evidence type="ECO:0000256" key="4">
    <source>
        <dbReference type="ARBA" id="ARBA00022701"/>
    </source>
</evidence>
<keyword evidence="5 7" id="KW-0175">Coiled coil</keyword>
<feature type="region of interest" description="Disordered" evidence="8">
    <location>
        <begin position="402"/>
        <end position="441"/>
    </location>
</feature>
<dbReference type="PANTHER" id="PTHR19336:SF9">
    <property type="entry name" value="SPINDLE POLE BODY PROTEIN PPC89"/>
    <property type="match status" value="1"/>
</dbReference>
<dbReference type="Proteomes" id="UP000001593">
    <property type="component" value="Unassembled WGS sequence"/>
</dbReference>
<keyword evidence="4" id="KW-0493">Microtubule</keyword>
<evidence type="ECO:0000256" key="8">
    <source>
        <dbReference type="SAM" id="MobiDB-lite"/>
    </source>
</evidence>
<feature type="region of interest" description="Disordered" evidence="8">
    <location>
        <begin position="197"/>
        <end position="228"/>
    </location>
</feature>
<dbReference type="GO" id="GO:0042802">
    <property type="term" value="F:identical protein binding"/>
    <property type="evidence" value="ECO:0007669"/>
    <property type="project" value="InterPro"/>
</dbReference>
<keyword evidence="12" id="KW-1185">Reference proteome</keyword>
<dbReference type="PhylomeDB" id="A7S594"/>
<evidence type="ECO:0000259" key="10">
    <source>
        <dbReference type="Pfam" id="PF14073"/>
    </source>
</evidence>
<evidence type="ECO:0000256" key="3">
    <source>
        <dbReference type="ARBA" id="ARBA00022490"/>
    </source>
</evidence>
<feature type="compositionally biased region" description="Basic and acidic residues" evidence="8">
    <location>
        <begin position="402"/>
        <end position="421"/>
    </location>
</feature>
<dbReference type="KEGG" id="nve:5512797"/>
<dbReference type="OMA" id="LMHQGEH"/>
<accession>A7S594</accession>
<evidence type="ECO:0000313" key="11">
    <source>
        <dbReference type="EMBL" id="EDO41047.1"/>
    </source>
</evidence>
<gene>
    <name evidence="11" type="ORF">NEMVEDRAFT_v1g232723</name>
</gene>
<evidence type="ECO:0000256" key="6">
    <source>
        <dbReference type="ARBA" id="ARBA00023212"/>
    </source>
</evidence>
<organism evidence="11 12">
    <name type="scientific">Nematostella vectensis</name>
    <name type="common">Starlet sea anemone</name>
    <dbReference type="NCBI Taxonomy" id="45351"/>
    <lineage>
        <taxon>Eukaryota</taxon>
        <taxon>Metazoa</taxon>
        <taxon>Cnidaria</taxon>
        <taxon>Anthozoa</taxon>
        <taxon>Hexacorallia</taxon>
        <taxon>Actiniaria</taxon>
        <taxon>Edwardsiidae</taxon>
        <taxon>Nematostella</taxon>
    </lineage>
</organism>
<evidence type="ECO:0000313" key="12">
    <source>
        <dbReference type="Proteomes" id="UP000001593"/>
    </source>
</evidence>
<dbReference type="OrthoDB" id="76453at2759"/>
<dbReference type="Pfam" id="PF14073">
    <property type="entry name" value="Cep57_CLD"/>
    <property type="match status" value="1"/>
</dbReference>
<evidence type="ECO:0008006" key="13">
    <source>
        <dbReference type="Google" id="ProtNLM"/>
    </source>
</evidence>
<dbReference type="Pfam" id="PF06657">
    <property type="entry name" value="Cep57_MT_bd"/>
    <property type="match status" value="1"/>
</dbReference>
<feature type="domain" description="Cep57 centrosome localisation" evidence="10">
    <location>
        <begin position="16"/>
        <end position="194"/>
    </location>
</feature>
<keyword evidence="3" id="KW-0963">Cytoplasm</keyword>
<evidence type="ECO:0000259" key="9">
    <source>
        <dbReference type="Pfam" id="PF06657"/>
    </source>
</evidence>
<dbReference type="GO" id="GO:0005874">
    <property type="term" value="C:microtubule"/>
    <property type="evidence" value="ECO:0007669"/>
    <property type="project" value="UniProtKB-KW"/>
</dbReference>